<comment type="caution">
    <text evidence="5">The sequence shown here is derived from an EMBL/GenBank/DDBJ whole genome shotgun (WGS) entry which is preliminary data.</text>
</comment>
<feature type="domain" description="DmsR-like N-terminal" evidence="4">
    <location>
        <begin position="1"/>
        <end position="139"/>
    </location>
</feature>
<evidence type="ECO:0000313" key="6">
    <source>
        <dbReference type="Proteomes" id="UP000011566"/>
    </source>
</evidence>
<dbReference type="Gene3D" id="1.10.10.10">
    <property type="entry name" value="Winged helix-like DNA-binding domain superfamily/Winged helix DNA-binding domain"/>
    <property type="match status" value="1"/>
</dbReference>
<keyword evidence="2" id="KW-0804">Transcription</keyword>
<evidence type="ECO:0000313" key="5">
    <source>
        <dbReference type="EMBL" id="EMA38570.1"/>
    </source>
</evidence>
<organism evidence="5 6">
    <name type="scientific">Halococcus hamelinensis 100A6</name>
    <dbReference type="NCBI Taxonomy" id="1132509"/>
    <lineage>
        <taxon>Archaea</taxon>
        <taxon>Methanobacteriati</taxon>
        <taxon>Methanobacteriota</taxon>
        <taxon>Stenosarchaea group</taxon>
        <taxon>Halobacteria</taxon>
        <taxon>Halobacteriales</taxon>
        <taxon>Halococcaceae</taxon>
        <taxon>Halococcus</taxon>
    </lineage>
</organism>
<sequence>MSDGIRATIEFARPEGCPLADLSASEGATIDSVRVSVCPGDCEACVTEFSMDTACDPETDVSQIFSHGSTHRYRFTHGEGVRCPCECLGRFGCPVDRYVARDGAVTIAFYAADYDQLRNVVGALRERFPGMDIERLIRSPAGEHGQDGVFVERSRLTPRQLEVLETAYEMGYFERPRRANATEVAAALDINPSTFGEHLAAAETKILEDVL</sequence>
<dbReference type="Pfam" id="PF04967">
    <property type="entry name" value="HTH_10"/>
    <property type="match status" value="1"/>
</dbReference>
<evidence type="ECO:0000256" key="2">
    <source>
        <dbReference type="ARBA" id="ARBA00023163"/>
    </source>
</evidence>
<dbReference type="PANTHER" id="PTHR34236:SF1">
    <property type="entry name" value="DIMETHYL SULFOXIDE REDUCTASE TRANSCRIPTIONAL ACTIVATOR"/>
    <property type="match status" value="1"/>
</dbReference>
<dbReference type="PANTHER" id="PTHR34236">
    <property type="entry name" value="DIMETHYL SULFOXIDE REDUCTASE TRANSCRIPTIONAL ACTIVATOR"/>
    <property type="match status" value="1"/>
</dbReference>
<feature type="domain" description="HTH bat-type" evidence="3">
    <location>
        <begin position="156"/>
        <end position="208"/>
    </location>
</feature>
<dbReference type="Proteomes" id="UP000011566">
    <property type="component" value="Unassembled WGS sequence"/>
</dbReference>
<protein>
    <submittedName>
        <fullName evidence="5">Putative DNA binding protein</fullName>
    </submittedName>
</protein>
<dbReference type="eggNOG" id="arCOG02280">
    <property type="taxonomic scope" value="Archaea"/>
</dbReference>
<dbReference type="RefSeq" id="WP_007693177.1">
    <property type="nucleotide sequence ID" value="NZ_AJRK01000426.1"/>
</dbReference>
<dbReference type="AlphaFoldDB" id="M0M2F1"/>
<keyword evidence="1" id="KW-0805">Transcription regulation</keyword>
<dbReference type="OrthoDB" id="168808at2157"/>
<dbReference type="EMBL" id="AOMB01000029">
    <property type="protein sequence ID" value="EMA38570.1"/>
    <property type="molecule type" value="Genomic_DNA"/>
</dbReference>
<reference evidence="5 6" key="1">
    <citation type="journal article" date="2014" name="PLoS Genet.">
        <title>Phylogenetically driven sequencing of extremely halophilic archaea reveals strategies for static and dynamic osmo-response.</title>
        <authorList>
            <person name="Becker E.A."/>
            <person name="Seitzer P.M."/>
            <person name="Tritt A."/>
            <person name="Larsen D."/>
            <person name="Krusor M."/>
            <person name="Yao A.I."/>
            <person name="Wu D."/>
            <person name="Madern D."/>
            <person name="Eisen J.A."/>
            <person name="Darling A.E."/>
            <person name="Facciotti M.T."/>
        </authorList>
    </citation>
    <scope>NUCLEOTIDE SEQUENCE [LARGE SCALE GENOMIC DNA]</scope>
    <source>
        <strain evidence="5 6">100A6</strain>
    </source>
</reference>
<gene>
    <name evidence="5" type="ORF">C447_09247</name>
</gene>
<dbReference type="PATRIC" id="fig|1132509.6.peg.2087"/>
<evidence type="ECO:0000259" key="3">
    <source>
        <dbReference type="Pfam" id="PF04967"/>
    </source>
</evidence>
<evidence type="ECO:0000256" key="1">
    <source>
        <dbReference type="ARBA" id="ARBA00023015"/>
    </source>
</evidence>
<proteinExistence type="predicted"/>
<dbReference type="InterPro" id="IPR056433">
    <property type="entry name" value="DmsR-like_N"/>
</dbReference>
<accession>M0M2F1</accession>
<name>M0M2F1_9EURY</name>
<evidence type="ECO:0000259" key="4">
    <source>
        <dbReference type="Pfam" id="PF24277"/>
    </source>
</evidence>
<dbReference type="InterPro" id="IPR036388">
    <property type="entry name" value="WH-like_DNA-bd_sf"/>
</dbReference>
<dbReference type="Pfam" id="PF24277">
    <property type="entry name" value="DmsR_N"/>
    <property type="match status" value="1"/>
</dbReference>
<keyword evidence="6" id="KW-1185">Reference proteome</keyword>
<dbReference type="InterPro" id="IPR007050">
    <property type="entry name" value="HTH_bacterioopsin"/>
</dbReference>